<reference evidence="2 3" key="1">
    <citation type="submission" date="2020-02" db="EMBL/GenBank/DDBJ databases">
        <title>Draft genome sequence of two Spirosoma agri KCTC 52727 and Spirosoma terrae KCTC 52035.</title>
        <authorList>
            <person name="Rojas J."/>
            <person name="Ambika Manirajan B."/>
            <person name="Suarez C."/>
            <person name="Ratering S."/>
            <person name="Schnell S."/>
        </authorList>
    </citation>
    <scope>NUCLEOTIDE SEQUENCE [LARGE SCALE GENOMIC DNA]</scope>
    <source>
        <strain evidence="2 3">KCTC 52035</strain>
    </source>
</reference>
<organism evidence="2 3">
    <name type="scientific">Spirosoma terrae</name>
    <dbReference type="NCBI Taxonomy" id="1968276"/>
    <lineage>
        <taxon>Bacteria</taxon>
        <taxon>Pseudomonadati</taxon>
        <taxon>Bacteroidota</taxon>
        <taxon>Cytophagia</taxon>
        <taxon>Cytophagales</taxon>
        <taxon>Cytophagaceae</taxon>
        <taxon>Spirosoma</taxon>
    </lineage>
</organism>
<gene>
    <name evidence="2" type="ORF">GK108_10535</name>
</gene>
<dbReference type="PROSITE" id="PS51257">
    <property type="entry name" value="PROKAR_LIPOPROTEIN"/>
    <property type="match status" value="1"/>
</dbReference>
<dbReference type="Proteomes" id="UP000474175">
    <property type="component" value="Unassembled WGS sequence"/>
</dbReference>
<proteinExistence type="predicted"/>
<evidence type="ECO:0000313" key="2">
    <source>
        <dbReference type="EMBL" id="NDU95309.1"/>
    </source>
</evidence>
<evidence type="ECO:0008006" key="4">
    <source>
        <dbReference type="Google" id="ProtNLM"/>
    </source>
</evidence>
<dbReference type="AlphaFoldDB" id="A0A6L9LF49"/>
<dbReference type="RefSeq" id="WP_163947082.1">
    <property type="nucleotide sequence ID" value="NZ_JAAFZH010000004.1"/>
</dbReference>
<protein>
    <recommendedName>
        <fullName evidence="4">Type 1 periplasmic binding fold superfamily protein</fullName>
    </recommendedName>
</protein>
<feature type="region of interest" description="Disordered" evidence="1">
    <location>
        <begin position="164"/>
        <end position="189"/>
    </location>
</feature>
<accession>A0A6L9LF49</accession>
<comment type="caution">
    <text evidence="2">The sequence shown here is derived from an EMBL/GenBank/DDBJ whole genome shotgun (WGS) entry which is preliminary data.</text>
</comment>
<evidence type="ECO:0000313" key="3">
    <source>
        <dbReference type="Proteomes" id="UP000474175"/>
    </source>
</evidence>
<name>A0A6L9LF49_9BACT</name>
<dbReference type="EMBL" id="JAAFZH010000004">
    <property type="protein sequence ID" value="NDU95309.1"/>
    <property type="molecule type" value="Genomic_DNA"/>
</dbReference>
<keyword evidence="3" id="KW-1185">Reference proteome</keyword>
<evidence type="ECO:0000256" key="1">
    <source>
        <dbReference type="SAM" id="MobiDB-lite"/>
    </source>
</evidence>
<feature type="compositionally biased region" description="Polar residues" evidence="1">
    <location>
        <begin position="165"/>
        <end position="179"/>
    </location>
</feature>
<sequence length="189" mass="20141">MQLLKKALWMIVPVMLVASSCKKDEQNVDPTDDNEAITTATLTLTNKAVPTDIVTATIENLNTNANFTNATLNLKANTTYSGVVTLLDKTKTPALDATEEIKEKANEHLFVYTYTAATSDPSSLTVTITDKDSNPAPGPYPIGLTTEMKTGAAGSGKLKVVLRHQPNSKNGTATPGSSDLDTDFPVVIK</sequence>